<keyword evidence="4 8" id="KW-0812">Transmembrane</keyword>
<evidence type="ECO:0000256" key="3">
    <source>
        <dbReference type="ARBA" id="ARBA00022475"/>
    </source>
</evidence>
<feature type="transmembrane region" description="Helical" evidence="8">
    <location>
        <begin position="309"/>
        <end position="326"/>
    </location>
</feature>
<evidence type="ECO:0000256" key="4">
    <source>
        <dbReference type="ARBA" id="ARBA00022692"/>
    </source>
</evidence>
<dbReference type="PANTHER" id="PTHR13285:SF18">
    <property type="entry name" value="PROTEIN-CYSTEINE N-PALMITOYLTRANSFERASE RASP"/>
    <property type="match status" value="1"/>
</dbReference>
<feature type="transmembrane region" description="Helical" evidence="8">
    <location>
        <begin position="151"/>
        <end position="170"/>
    </location>
</feature>
<evidence type="ECO:0000313" key="9">
    <source>
        <dbReference type="EMBL" id="KJJ85295.1"/>
    </source>
</evidence>
<keyword evidence="10" id="KW-1185">Reference proteome</keyword>
<dbReference type="InterPro" id="IPR028362">
    <property type="entry name" value="AlgI"/>
</dbReference>
<feature type="transmembrane region" description="Helical" evidence="8">
    <location>
        <begin position="7"/>
        <end position="26"/>
    </location>
</feature>
<dbReference type="PANTHER" id="PTHR13285">
    <property type="entry name" value="ACYLTRANSFERASE"/>
    <property type="match status" value="1"/>
</dbReference>
<dbReference type="AlphaFoldDB" id="A0A0F0CV52"/>
<accession>A0A0F0CV52</accession>
<comment type="subcellular location">
    <subcellularLocation>
        <location evidence="1">Cell membrane</location>
        <topology evidence="1">Multi-pass membrane protein</topology>
    </subcellularLocation>
</comment>
<dbReference type="InterPro" id="IPR024194">
    <property type="entry name" value="Ac/AlaTfrase_AlgI/DltB"/>
</dbReference>
<protein>
    <submittedName>
        <fullName evidence="9">Membrane bound O-acyl transferase MBOAT family protein</fullName>
    </submittedName>
</protein>
<comment type="caution">
    <text evidence="9">The sequence shown here is derived from an EMBL/GenBank/DDBJ whole genome shotgun (WGS) entry which is preliminary data.</text>
</comment>
<keyword evidence="7 9" id="KW-0808">Transferase</keyword>
<dbReference type="Proteomes" id="UP000033428">
    <property type="component" value="Unassembled WGS sequence"/>
</dbReference>
<dbReference type="PIRSF" id="PIRSF500217">
    <property type="entry name" value="AlgI"/>
    <property type="match status" value="1"/>
</dbReference>
<keyword evidence="7" id="KW-0012">Acyltransferase</keyword>
<proteinExistence type="inferred from homology"/>
<comment type="similarity">
    <text evidence="2 7">Belongs to the membrane-bound acyltransferase family.</text>
</comment>
<dbReference type="InterPro" id="IPR051085">
    <property type="entry name" value="MB_O-acyltransferase"/>
</dbReference>
<evidence type="ECO:0000313" key="10">
    <source>
        <dbReference type="Proteomes" id="UP000033428"/>
    </source>
</evidence>
<feature type="transmembrane region" description="Helical" evidence="8">
    <location>
        <begin position="456"/>
        <end position="477"/>
    </location>
</feature>
<dbReference type="PATRIC" id="fig|1609969.3.peg.910"/>
<feature type="transmembrane region" description="Helical" evidence="8">
    <location>
        <begin position="118"/>
        <end position="139"/>
    </location>
</feature>
<dbReference type="GO" id="GO:0016746">
    <property type="term" value="F:acyltransferase activity"/>
    <property type="evidence" value="ECO:0007669"/>
    <property type="project" value="UniProtKB-KW"/>
</dbReference>
<keyword evidence="5 8" id="KW-1133">Transmembrane helix</keyword>
<keyword evidence="3 7" id="KW-1003">Cell membrane</keyword>
<evidence type="ECO:0000256" key="8">
    <source>
        <dbReference type="SAM" id="Phobius"/>
    </source>
</evidence>
<dbReference type="GO" id="GO:0042121">
    <property type="term" value="P:alginic acid biosynthetic process"/>
    <property type="evidence" value="ECO:0007669"/>
    <property type="project" value="InterPro"/>
</dbReference>
<feature type="transmembrane region" description="Helical" evidence="8">
    <location>
        <begin position="332"/>
        <end position="350"/>
    </location>
</feature>
<feature type="transmembrane region" description="Helical" evidence="8">
    <location>
        <begin position="418"/>
        <end position="435"/>
    </location>
</feature>
<evidence type="ECO:0000256" key="5">
    <source>
        <dbReference type="ARBA" id="ARBA00022989"/>
    </source>
</evidence>
<dbReference type="EMBL" id="JYNY01000190">
    <property type="protein sequence ID" value="KJJ85295.1"/>
    <property type="molecule type" value="Genomic_DNA"/>
</dbReference>
<keyword evidence="6 7" id="KW-0472">Membrane</keyword>
<dbReference type="InterPro" id="IPR004299">
    <property type="entry name" value="MBOAT_fam"/>
</dbReference>
<dbReference type="PIRSF" id="PIRSF016636">
    <property type="entry name" value="AlgI_DltB"/>
    <property type="match status" value="1"/>
</dbReference>
<feature type="transmembrane region" description="Helical" evidence="8">
    <location>
        <begin position="371"/>
        <end position="388"/>
    </location>
</feature>
<feature type="transmembrane region" description="Helical" evidence="8">
    <location>
        <begin position="225"/>
        <end position="244"/>
    </location>
</feature>
<evidence type="ECO:0000256" key="2">
    <source>
        <dbReference type="ARBA" id="ARBA00010323"/>
    </source>
</evidence>
<gene>
    <name evidence="9" type="ORF">OMAG_000839</name>
</gene>
<evidence type="ECO:0000256" key="1">
    <source>
        <dbReference type="ARBA" id="ARBA00004651"/>
    </source>
</evidence>
<name>A0A0F0CV52_9BACT</name>
<dbReference type="Pfam" id="PF03062">
    <property type="entry name" value="MBOAT"/>
    <property type="match status" value="1"/>
</dbReference>
<evidence type="ECO:0000256" key="6">
    <source>
        <dbReference type="ARBA" id="ARBA00023136"/>
    </source>
</evidence>
<sequence>MLFNSFQFMIFLPFVVCLFFAIPHRYRWILLLAASYYFYMCWKAEYILLILFSTAIDYFVALKISQLPDSNKKGRKKYLFLSLLTNFGLLFAFKYANFFNESTRAVFNHFNIFYNVPVFKLLLPVGISFYTFQTVSYVIDVYRGNQKAEKHFGIFALFVTFFPQLVAGPIERSTNLLSQFYKKMEPNPQHITDGLIRVLWGMFKKVVIADRLAIYIERIYSNVDLYPAPTLILATYFFAFQIYCDFSGYSDIAIGSAKMMGFDLMENFQRPYFSTSIAEFWKRWHISLSTWFRDYLYIPLGGNRVKTKWRWYFNLFTVFAVSGLWHGANWTFVIWGALHGFYLVFSIITAKFRERVANVIGLTQFPFIRKIIQIFITFHLVCFGWIFFRANSVRDAHVVISKIFSLNWGKFAEDSQKTLGYAFFGLSILILIEIFQNNRALPEFIQKNNLALRWGFYVFCATIILLMGVFDGGQFIYFQF</sequence>
<evidence type="ECO:0000256" key="7">
    <source>
        <dbReference type="PIRNR" id="PIRNR016636"/>
    </source>
</evidence>
<dbReference type="GO" id="GO:0005886">
    <property type="term" value="C:plasma membrane"/>
    <property type="evidence" value="ECO:0007669"/>
    <property type="project" value="UniProtKB-SubCell"/>
</dbReference>
<feature type="transmembrane region" description="Helical" evidence="8">
    <location>
        <begin position="46"/>
        <end position="66"/>
    </location>
</feature>
<reference evidence="9 10" key="1">
    <citation type="submission" date="2015-02" db="EMBL/GenBank/DDBJ databases">
        <title>Single-cell genomics of uncultivated deep-branching MTB reveals a conserved set of magnetosome genes.</title>
        <authorList>
            <person name="Kolinko S."/>
            <person name="Richter M."/>
            <person name="Glockner F.O."/>
            <person name="Brachmann A."/>
            <person name="Schuler D."/>
        </authorList>
    </citation>
    <scope>NUCLEOTIDE SEQUENCE [LARGE SCALE GENOMIC DNA]</scope>
    <source>
        <strain evidence="9">SKK-01</strain>
    </source>
</reference>
<organism evidence="9 10">
    <name type="scientific">Candidatus Omnitrophus magneticus</name>
    <dbReference type="NCBI Taxonomy" id="1609969"/>
    <lineage>
        <taxon>Bacteria</taxon>
        <taxon>Pseudomonadati</taxon>
        <taxon>Candidatus Omnitrophota</taxon>
        <taxon>Candidatus Omnitrophus</taxon>
    </lineage>
</organism>
<feature type="transmembrane region" description="Helical" evidence="8">
    <location>
        <begin position="78"/>
        <end position="98"/>
    </location>
</feature>